<protein>
    <recommendedName>
        <fullName evidence="3">BTB domain-containing protein</fullName>
    </recommendedName>
</protein>
<reference evidence="1" key="1">
    <citation type="submission" date="2020-11" db="EMBL/GenBank/DDBJ databases">
        <authorList>
            <person name="Koelle M."/>
            <person name="Horta M.A.C."/>
            <person name="Nowrousian M."/>
            <person name="Ohm R.A."/>
            <person name="Benz P."/>
            <person name="Pilgard A."/>
        </authorList>
    </citation>
    <scope>NUCLEOTIDE SEQUENCE</scope>
    <source>
        <strain evidence="1">FPRL280</strain>
    </source>
</reference>
<comment type="caution">
    <text evidence="1">The sequence shown here is derived from an EMBL/GenBank/DDBJ whole genome shotgun (WGS) entry which is preliminary data.</text>
</comment>
<proteinExistence type="predicted"/>
<accession>A0A8H7P443</accession>
<name>A0A8H7P443_9APHY</name>
<dbReference type="AlphaFoldDB" id="A0A8H7P443"/>
<evidence type="ECO:0000313" key="1">
    <source>
        <dbReference type="EMBL" id="KAF9815957.1"/>
    </source>
</evidence>
<gene>
    <name evidence="1" type="ORF">IEO21_04284</name>
</gene>
<evidence type="ECO:0000313" key="2">
    <source>
        <dbReference type="Proteomes" id="UP000639403"/>
    </source>
</evidence>
<dbReference type="Proteomes" id="UP000639403">
    <property type="component" value="Unassembled WGS sequence"/>
</dbReference>
<organism evidence="1 2">
    <name type="scientific">Rhodonia placenta</name>
    <dbReference type="NCBI Taxonomy" id="104341"/>
    <lineage>
        <taxon>Eukaryota</taxon>
        <taxon>Fungi</taxon>
        <taxon>Dikarya</taxon>
        <taxon>Basidiomycota</taxon>
        <taxon>Agaricomycotina</taxon>
        <taxon>Agaricomycetes</taxon>
        <taxon>Polyporales</taxon>
        <taxon>Adustoporiaceae</taxon>
        <taxon>Rhodonia</taxon>
    </lineage>
</organism>
<dbReference type="EMBL" id="JADOXO010000062">
    <property type="protein sequence ID" value="KAF9815957.1"/>
    <property type="molecule type" value="Genomic_DNA"/>
</dbReference>
<sequence length="360" mass="39930">MNEPVVVLERDQLYYTEGADCVIRVESTLFRVRLRPPTNSTLPVGDTRERVSQEGYSDHNPIHLCGETTDSFRALLSVLYALPHEIAAYNSASADISALLTIAAVTNKYHFNSTSAWAISAVHSVISEEYGKPTHPLANLSTAPSSALTRILEVALCCGHSGVVDQVVERWCDRIERGRIDPRPAMHTADKYDLCRLKGIAYYMQLMDDDLGMVDIAEGEPEEDDSLMQITFSQQIRLLNGFHSLVRLWQRLAVGPPPPFPKPDGCTYHVHGCIATFAALWKEVARSERTLSFGPWDVLGRLRSVEEQLNCSSDFSLALSPVCKRAALLAIRDLRKEMREGLADRFVDIAATRGGELGAT</sequence>
<evidence type="ECO:0008006" key="3">
    <source>
        <dbReference type="Google" id="ProtNLM"/>
    </source>
</evidence>
<reference evidence="1" key="2">
    <citation type="journal article" name="Front. Microbiol.">
        <title>Degradative Capacity of Two Strains of Rhodonia placenta: From Phenotype to Genotype.</title>
        <authorList>
            <person name="Kolle M."/>
            <person name="Horta M.A.C."/>
            <person name="Nowrousian M."/>
            <person name="Ohm R.A."/>
            <person name="Benz J.P."/>
            <person name="Pilgard A."/>
        </authorList>
    </citation>
    <scope>NUCLEOTIDE SEQUENCE</scope>
    <source>
        <strain evidence="1">FPRL280</strain>
    </source>
</reference>